<dbReference type="Pfam" id="PF07729">
    <property type="entry name" value="FCD"/>
    <property type="match status" value="1"/>
</dbReference>
<dbReference type="Proteomes" id="UP001524547">
    <property type="component" value="Unassembled WGS sequence"/>
</dbReference>
<dbReference type="RefSeq" id="WP_422921217.1">
    <property type="nucleotide sequence ID" value="NZ_JAMZEJ010000012.1"/>
</dbReference>
<keyword evidence="1" id="KW-0805">Transcription regulation</keyword>
<dbReference type="InterPro" id="IPR036390">
    <property type="entry name" value="WH_DNA-bd_sf"/>
</dbReference>
<evidence type="ECO:0000259" key="4">
    <source>
        <dbReference type="PROSITE" id="PS50949"/>
    </source>
</evidence>
<dbReference type="InterPro" id="IPR008920">
    <property type="entry name" value="TF_FadR/GntR_C"/>
</dbReference>
<dbReference type="Gene3D" id="1.20.120.530">
    <property type="entry name" value="GntR ligand-binding domain-like"/>
    <property type="match status" value="1"/>
</dbReference>
<organism evidence="5 6">
    <name type="scientific">Rhizosaccharibacter radicis</name>
    <dbReference type="NCBI Taxonomy" id="2782605"/>
    <lineage>
        <taxon>Bacteria</taxon>
        <taxon>Pseudomonadati</taxon>
        <taxon>Pseudomonadota</taxon>
        <taxon>Alphaproteobacteria</taxon>
        <taxon>Acetobacterales</taxon>
        <taxon>Acetobacteraceae</taxon>
        <taxon>Rhizosaccharibacter</taxon>
    </lineage>
</organism>
<dbReference type="Gene3D" id="1.10.10.10">
    <property type="entry name" value="Winged helix-like DNA-binding domain superfamily/Winged helix DNA-binding domain"/>
    <property type="match status" value="1"/>
</dbReference>
<evidence type="ECO:0000256" key="1">
    <source>
        <dbReference type="ARBA" id="ARBA00023015"/>
    </source>
</evidence>
<keyword evidence="2" id="KW-0238">DNA-binding</keyword>
<dbReference type="PROSITE" id="PS50949">
    <property type="entry name" value="HTH_GNTR"/>
    <property type="match status" value="1"/>
</dbReference>
<evidence type="ECO:0000313" key="5">
    <source>
        <dbReference type="EMBL" id="MCQ8242458.1"/>
    </source>
</evidence>
<protein>
    <submittedName>
        <fullName evidence="5">GntR family transcriptional regulator</fullName>
    </submittedName>
</protein>
<evidence type="ECO:0000313" key="6">
    <source>
        <dbReference type="Proteomes" id="UP001524547"/>
    </source>
</evidence>
<keyword evidence="6" id="KW-1185">Reference proteome</keyword>
<dbReference type="EMBL" id="JAMZEJ010000012">
    <property type="protein sequence ID" value="MCQ8242458.1"/>
    <property type="molecule type" value="Genomic_DNA"/>
</dbReference>
<dbReference type="SUPFAM" id="SSF46785">
    <property type="entry name" value="Winged helix' DNA-binding domain"/>
    <property type="match status" value="1"/>
</dbReference>
<evidence type="ECO:0000256" key="2">
    <source>
        <dbReference type="ARBA" id="ARBA00023125"/>
    </source>
</evidence>
<evidence type="ECO:0000256" key="3">
    <source>
        <dbReference type="ARBA" id="ARBA00023163"/>
    </source>
</evidence>
<sequence>MHDLVRDRILRGEMMAGDPIRQDALAAEFGISKIPLREALARLEQFGLVRSQVHRGYVVSALSAAEAEEVFALRIQLEPLAMAHGSLAADAEDRRAASAGLKALNESILTGDEAEGALNRDFHMLLVRPGAGQITLQFIERLNMVAERYTRLHLRPPGRDSRACAEHDQMLALWKSQRTHELQSLVRRHLDDTLNDLRVQLAEIEDHRAL</sequence>
<proteinExistence type="predicted"/>
<dbReference type="SMART" id="SM00345">
    <property type="entry name" value="HTH_GNTR"/>
    <property type="match status" value="1"/>
</dbReference>
<feature type="domain" description="HTH gntR-type" evidence="4">
    <location>
        <begin position="1"/>
        <end position="62"/>
    </location>
</feature>
<dbReference type="Pfam" id="PF00392">
    <property type="entry name" value="GntR"/>
    <property type="match status" value="1"/>
</dbReference>
<dbReference type="SUPFAM" id="SSF48008">
    <property type="entry name" value="GntR ligand-binding domain-like"/>
    <property type="match status" value="1"/>
</dbReference>
<reference evidence="5 6" key="1">
    <citation type="submission" date="2022-06" db="EMBL/GenBank/DDBJ databases">
        <title>Rhizosaccharibacter gen. nov. sp. nov. KSS12, endophytic bacteria isolated from sugarcane.</title>
        <authorList>
            <person name="Pitiwittayakul N."/>
        </authorList>
    </citation>
    <scope>NUCLEOTIDE SEQUENCE [LARGE SCALE GENOMIC DNA]</scope>
    <source>
        <strain evidence="5 6">KSS12</strain>
    </source>
</reference>
<dbReference type="InterPro" id="IPR036388">
    <property type="entry name" value="WH-like_DNA-bd_sf"/>
</dbReference>
<dbReference type="InterPro" id="IPR011711">
    <property type="entry name" value="GntR_C"/>
</dbReference>
<comment type="caution">
    <text evidence="5">The sequence shown here is derived from an EMBL/GenBank/DDBJ whole genome shotgun (WGS) entry which is preliminary data.</text>
</comment>
<gene>
    <name evidence="5" type="ORF">NFI88_16615</name>
</gene>
<dbReference type="PANTHER" id="PTHR43537">
    <property type="entry name" value="TRANSCRIPTIONAL REGULATOR, GNTR FAMILY"/>
    <property type="match status" value="1"/>
</dbReference>
<dbReference type="InterPro" id="IPR000524">
    <property type="entry name" value="Tscrpt_reg_HTH_GntR"/>
</dbReference>
<keyword evidence="3" id="KW-0804">Transcription</keyword>
<dbReference type="PANTHER" id="PTHR43537:SF41">
    <property type="entry name" value="TRANSCRIPTIONAL REGULATORY PROTEIN"/>
    <property type="match status" value="1"/>
</dbReference>
<accession>A0ABT1W3I6</accession>
<name>A0ABT1W3I6_9PROT</name>